<evidence type="ECO:0000256" key="6">
    <source>
        <dbReference type="SAM" id="Phobius"/>
    </source>
</evidence>
<dbReference type="GO" id="GO:0008654">
    <property type="term" value="P:phospholipid biosynthetic process"/>
    <property type="evidence" value="ECO:0007669"/>
    <property type="project" value="InterPro"/>
</dbReference>
<accession>A0A7S2FSD6</accession>
<dbReference type="PIRSF" id="PIRSF015665">
    <property type="entry name" value="CHOPT"/>
    <property type="match status" value="1"/>
</dbReference>
<keyword evidence="6" id="KW-0812">Transmembrane</keyword>
<evidence type="ECO:0000256" key="4">
    <source>
        <dbReference type="ARBA" id="ARBA00023136"/>
    </source>
</evidence>
<name>A0A7S2FSD6_9EUKA</name>
<feature type="transmembrane region" description="Helical" evidence="6">
    <location>
        <begin position="203"/>
        <end position="223"/>
    </location>
</feature>
<keyword evidence="6" id="KW-1133">Transmembrane helix</keyword>
<dbReference type="InterPro" id="IPR043130">
    <property type="entry name" value="CDP-OH_PTrfase_TM_dom"/>
</dbReference>
<dbReference type="Pfam" id="PF01066">
    <property type="entry name" value="CDP-OH_P_transf"/>
    <property type="match status" value="1"/>
</dbReference>
<keyword evidence="4 6" id="KW-0472">Membrane</keyword>
<organism evidence="7">
    <name type="scientific">Haptolina brevifila</name>
    <dbReference type="NCBI Taxonomy" id="156173"/>
    <lineage>
        <taxon>Eukaryota</taxon>
        <taxon>Haptista</taxon>
        <taxon>Haptophyta</taxon>
        <taxon>Prymnesiophyceae</taxon>
        <taxon>Prymnesiales</taxon>
        <taxon>Prymnesiaceae</taxon>
        <taxon>Haptolina</taxon>
    </lineage>
</organism>
<dbReference type="InterPro" id="IPR048254">
    <property type="entry name" value="CDP_ALCOHOL_P_TRANSF_CS"/>
</dbReference>
<dbReference type="EMBL" id="HBGU01009093">
    <property type="protein sequence ID" value="CAD9410206.1"/>
    <property type="molecule type" value="Transcribed_RNA"/>
</dbReference>
<evidence type="ECO:0008006" key="8">
    <source>
        <dbReference type="Google" id="ProtNLM"/>
    </source>
</evidence>
<feature type="transmembrane region" description="Helical" evidence="6">
    <location>
        <begin position="295"/>
        <end position="314"/>
    </location>
</feature>
<dbReference type="AlphaFoldDB" id="A0A7S2FSD6"/>
<feature type="transmembrane region" description="Helical" evidence="6">
    <location>
        <begin position="43"/>
        <end position="65"/>
    </location>
</feature>
<protein>
    <recommendedName>
        <fullName evidence="8">Ethanolaminephosphotransferase</fullName>
    </recommendedName>
</protein>
<feature type="transmembrane region" description="Helical" evidence="6">
    <location>
        <begin position="235"/>
        <end position="256"/>
    </location>
</feature>
<keyword evidence="3 5" id="KW-0808">Transferase</keyword>
<comment type="similarity">
    <text evidence="2 5">Belongs to the CDP-alcohol phosphatidyltransferase class-I family.</text>
</comment>
<feature type="transmembrane region" description="Helical" evidence="6">
    <location>
        <begin position="262"/>
        <end position="283"/>
    </location>
</feature>
<dbReference type="PANTHER" id="PTHR10414:SF37">
    <property type="entry name" value="BB IN A BOXCAR, ISOFORM C"/>
    <property type="match status" value="1"/>
</dbReference>
<evidence type="ECO:0000256" key="1">
    <source>
        <dbReference type="ARBA" id="ARBA00004370"/>
    </source>
</evidence>
<dbReference type="InterPro" id="IPR014472">
    <property type="entry name" value="CHOPT"/>
</dbReference>
<dbReference type="PANTHER" id="PTHR10414">
    <property type="entry name" value="ETHANOLAMINEPHOSPHOTRANSFERASE"/>
    <property type="match status" value="1"/>
</dbReference>
<dbReference type="Gene3D" id="1.20.120.1760">
    <property type="match status" value="1"/>
</dbReference>
<sequence length="368" mass="39275">MRAAVCRYKYRAPALSLLERLFLDDFWALLANRVYPRWLAPNLLTISGGACIAVATVLTLVHSPWLQGNAPAWVYGANAALLLCYQTLDGSDGKQARKTASGSPVGEILDHGLDAYAVGCITTMCTDAFAFGLLSPWPWLVLVGAQSAFFASNLTLIHHGRMRVDSISVIELQMAMGACLCATAAWTPALWLTRLWGVELRVLLGAGTVIAMASSAGTGAWDALCSPSSDTRGAVWRQCASCVAYVVIVGIAFASLVQQPDASSVAVHMLLLMLCSNSCFAEFMARLLLLRLAEWPVHLCWPGLAFLASFAAIVQVRGGGLGASVCAILAAVAALSHAHFFVWAVRSMAAALGVQLFRVKGARSWCRL</sequence>
<evidence type="ECO:0000256" key="3">
    <source>
        <dbReference type="ARBA" id="ARBA00022679"/>
    </source>
</evidence>
<dbReference type="GO" id="GO:0016020">
    <property type="term" value="C:membrane"/>
    <property type="evidence" value="ECO:0007669"/>
    <property type="project" value="UniProtKB-SubCell"/>
</dbReference>
<gene>
    <name evidence="7" type="ORF">CBRE1094_LOCUS5001</name>
</gene>
<reference evidence="7" key="1">
    <citation type="submission" date="2021-01" db="EMBL/GenBank/DDBJ databases">
        <authorList>
            <person name="Corre E."/>
            <person name="Pelletier E."/>
            <person name="Niang G."/>
            <person name="Scheremetjew M."/>
            <person name="Finn R."/>
            <person name="Kale V."/>
            <person name="Holt S."/>
            <person name="Cochrane G."/>
            <person name="Meng A."/>
            <person name="Brown T."/>
            <person name="Cohen L."/>
        </authorList>
    </citation>
    <scope>NUCLEOTIDE SEQUENCE</scope>
    <source>
        <strain evidence="7">UTEX LB 985</strain>
    </source>
</reference>
<proteinExistence type="inferred from homology"/>
<feature type="transmembrane region" description="Helical" evidence="6">
    <location>
        <begin position="320"/>
        <end position="345"/>
    </location>
</feature>
<feature type="transmembrane region" description="Helical" evidence="6">
    <location>
        <begin position="169"/>
        <end position="191"/>
    </location>
</feature>
<dbReference type="GO" id="GO:0016780">
    <property type="term" value="F:phosphotransferase activity, for other substituted phosphate groups"/>
    <property type="evidence" value="ECO:0007669"/>
    <property type="project" value="InterPro"/>
</dbReference>
<dbReference type="InterPro" id="IPR000462">
    <property type="entry name" value="CDP-OH_P_trans"/>
</dbReference>
<evidence type="ECO:0000256" key="5">
    <source>
        <dbReference type="RuleBase" id="RU003750"/>
    </source>
</evidence>
<feature type="transmembrane region" description="Helical" evidence="6">
    <location>
        <begin position="137"/>
        <end position="157"/>
    </location>
</feature>
<evidence type="ECO:0000256" key="2">
    <source>
        <dbReference type="ARBA" id="ARBA00010441"/>
    </source>
</evidence>
<dbReference type="PROSITE" id="PS00379">
    <property type="entry name" value="CDP_ALCOHOL_P_TRANSF"/>
    <property type="match status" value="1"/>
</dbReference>
<comment type="subcellular location">
    <subcellularLocation>
        <location evidence="1">Membrane</location>
    </subcellularLocation>
</comment>
<evidence type="ECO:0000313" key="7">
    <source>
        <dbReference type="EMBL" id="CAD9410206.1"/>
    </source>
</evidence>